<dbReference type="SMART" id="SM00895">
    <property type="entry name" value="FCD"/>
    <property type="match status" value="1"/>
</dbReference>
<dbReference type="SMART" id="SM00345">
    <property type="entry name" value="HTH_GNTR"/>
    <property type="match status" value="1"/>
</dbReference>
<sequence>MSIPAYHRLATSLRERILAGEFRPGDRLPVEPELSAGYGVSRSTVREALRLLASQNLIATLRGVSGGSFVVAPRPEQIGDYLHTSFNLLAADTRITVDQLLEIRALLEVPAAGLAALRRSQDDLDELRAALFDPATLPLEEMHEPNKRFHTLLLRSSGNPVLEVVAQPVFQVLDERFLRERAPDRFWHEVDRDHREILARVEAGDEKGASEAAGAHLEHLRSTYQAIDRAS</sequence>
<organism evidence="5 6">
    <name type="scientific">Nonomuraea soli</name>
    <dbReference type="NCBI Taxonomy" id="1032476"/>
    <lineage>
        <taxon>Bacteria</taxon>
        <taxon>Bacillati</taxon>
        <taxon>Actinomycetota</taxon>
        <taxon>Actinomycetes</taxon>
        <taxon>Streptosporangiales</taxon>
        <taxon>Streptosporangiaceae</taxon>
        <taxon>Nonomuraea</taxon>
    </lineage>
</organism>
<dbReference type="SUPFAM" id="SSF46785">
    <property type="entry name" value="Winged helix' DNA-binding domain"/>
    <property type="match status" value="1"/>
</dbReference>
<dbReference type="Pfam" id="PF00392">
    <property type="entry name" value="GntR"/>
    <property type="match status" value="1"/>
</dbReference>
<dbReference type="GO" id="GO:0003677">
    <property type="term" value="F:DNA binding"/>
    <property type="evidence" value="ECO:0007669"/>
    <property type="project" value="UniProtKB-KW"/>
</dbReference>
<dbReference type="PRINTS" id="PR00035">
    <property type="entry name" value="HTHGNTR"/>
</dbReference>
<dbReference type="InterPro" id="IPR008920">
    <property type="entry name" value="TF_FadR/GntR_C"/>
</dbReference>
<gene>
    <name evidence="5" type="ORF">HNR30_002101</name>
</gene>
<dbReference type="InterPro" id="IPR011711">
    <property type="entry name" value="GntR_C"/>
</dbReference>
<dbReference type="RefSeq" id="WP_181609548.1">
    <property type="nucleotide sequence ID" value="NZ_BAABAM010000006.1"/>
</dbReference>
<dbReference type="PROSITE" id="PS50949">
    <property type="entry name" value="HTH_GNTR"/>
    <property type="match status" value="1"/>
</dbReference>
<dbReference type="InterPro" id="IPR000524">
    <property type="entry name" value="Tscrpt_reg_HTH_GntR"/>
</dbReference>
<dbReference type="SUPFAM" id="SSF48008">
    <property type="entry name" value="GntR ligand-binding domain-like"/>
    <property type="match status" value="1"/>
</dbReference>
<dbReference type="InterPro" id="IPR036388">
    <property type="entry name" value="WH-like_DNA-bd_sf"/>
</dbReference>
<dbReference type="EMBL" id="JACDUR010000002">
    <property type="protein sequence ID" value="MBA2890760.1"/>
    <property type="molecule type" value="Genomic_DNA"/>
</dbReference>
<evidence type="ECO:0000256" key="3">
    <source>
        <dbReference type="ARBA" id="ARBA00023163"/>
    </source>
</evidence>
<dbReference type="GO" id="GO:0003700">
    <property type="term" value="F:DNA-binding transcription factor activity"/>
    <property type="evidence" value="ECO:0007669"/>
    <property type="project" value="InterPro"/>
</dbReference>
<dbReference type="InterPro" id="IPR036390">
    <property type="entry name" value="WH_DNA-bd_sf"/>
</dbReference>
<keyword evidence="2 5" id="KW-0238">DNA-binding</keyword>
<dbReference type="Gene3D" id="1.10.10.10">
    <property type="entry name" value="Winged helix-like DNA-binding domain superfamily/Winged helix DNA-binding domain"/>
    <property type="match status" value="1"/>
</dbReference>
<evidence type="ECO:0000256" key="1">
    <source>
        <dbReference type="ARBA" id="ARBA00023015"/>
    </source>
</evidence>
<protein>
    <submittedName>
        <fullName evidence="5">DNA-binding FadR family transcriptional regulator</fullName>
    </submittedName>
</protein>
<keyword evidence="3" id="KW-0804">Transcription</keyword>
<dbReference type="Pfam" id="PF07729">
    <property type="entry name" value="FCD"/>
    <property type="match status" value="1"/>
</dbReference>
<feature type="domain" description="HTH gntR-type" evidence="4">
    <location>
        <begin position="3"/>
        <end position="73"/>
    </location>
</feature>
<keyword evidence="1" id="KW-0805">Transcription regulation</keyword>
<keyword evidence="6" id="KW-1185">Reference proteome</keyword>
<dbReference type="CDD" id="cd07377">
    <property type="entry name" value="WHTH_GntR"/>
    <property type="match status" value="1"/>
</dbReference>
<dbReference type="PANTHER" id="PTHR43537">
    <property type="entry name" value="TRANSCRIPTIONAL REGULATOR, GNTR FAMILY"/>
    <property type="match status" value="1"/>
</dbReference>
<dbReference type="PANTHER" id="PTHR43537:SF5">
    <property type="entry name" value="UXU OPERON TRANSCRIPTIONAL REGULATOR"/>
    <property type="match status" value="1"/>
</dbReference>
<dbReference type="Proteomes" id="UP000530928">
    <property type="component" value="Unassembled WGS sequence"/>
</dbReference>
<comment type="caution">
    <text evidence="5">The sequence shown here is derived from an EMBL/GenBank/DDBJ whole genome shotgun (WGS) entry which is preliminary data.</text>
</comment>
<proteinExistence type="predicted"/>
<evidence type="ECO:0000313" key="6">
    <source>
        <dbReference type="Proteomes" id="UP000530928"/>
    </source>
</evidence>
<accession>A0A7W0CGI8</accession>
<name>A0A7W0CGI8_9ACTN</name>
<evidence type="ECO:0000256" key="2">
    <source>
        <dbReference type="ARBA" id="ARBA00023125"/>
    </source>
</evidence>
<dbReference type="Gene3D" id="1.20.120.530">
    <property type="entry name" value="GntR ligand-binding domain-like"/>
    <property type="match status" value="1"/>
</dbReference>
<evidence type="ECO:0000313" key="5">
    <source>
        <dbReference type="EMBL" id="MBA2890760.1"/>
    </source>
</evidence>
<reference evidence="5 6" key="1">
    <citation type="submission" date="2020-07" db="EMBL/GenBank/DDBJ databases">
        <title>Genomic Encyclopedia of Type Strains, Phase IV (KMG-IV): sequencing the most valuable type-strain genomes for metagenomic binning, comparative biology and taxonomic classification.</title>
        <authorList>
            <person name="Goeker M."/>
        </authorList>
    </citation>
    <scope>NUCLEOTIDE SEQUENCE [LARGE SCALE GENOMIC DNA]</scope>
    <source>
        <strain evidence="5 6">DSM 45533</strain>
    </source>
</reference>
<evidence type="ECO:0000259" key="4">
    <source>
        <dbReference type="PROSITE" id="PS50949"/>
    </source>
</evidence>
<dbReference type="AlphaFoldDB" id="A0A7W0CGI8"/>